<name>A0ABP3UFV4_9CLOT</name>
<comment type="caution">
    <text evidence="1">The sequence shown here is derived from an EMBL/GenBank/DDBJ whole genome shotgun (WGS) entry which is preliminary data.</text>
</comment>
<keyword evidence="2" id="KW-1185">Reference proteome</keyword>
<dbReference type="InterPro" id="IPR028082">
    <property type="entry name" value="Peripla_BP_I"/>
</dbReference>
<organism evidence="1 2">
    <name type="scientific">Clostridium malenominatum</name>
    <dbReference type="NCBI Taxonomy" id="1539"/>
    <lineage>
        <taxon>Bacteria</taxon>
        <taxon>Bacillati</taxon>
        <taxon>Bacillota</taxon>
        <taxon>Clostridia</taxon>
        <taxon>Eubacteriales</taxon>
        <taxon>Clostridiaceae</taxon>
        <taxon>Clostridium</taxon>
    </lineage>
</organism>
<accession>A0ABP3UFV4</accession>
<gene>
    <name evidence="1" type="ORF">GCM10008905_30280</name>
</gene>
<dbReference type="Gene3D" id="3.40.50.2300">
    <property type="match status" value="2"/>
</dbReference>
<evidence type="ECO:0000313" key="2">
    <source>
        <dbReference type="Proteomes" id="UP001500339"/>
    </source>
</evidence>
<dbReference type="Pfam" id="PF04392">
    <property type="entry name" value="ABC_sub_bind"/>
    <property type="match status" value="1"/>
</dbReference>
<dbReference type="CDD" id="cd06325">
    <property type="entry name" value="PBP1_ABC_unchar_transporter"/>
    <property type="match status" value="1"/>
</dbReference>
<dbReference type="PROSITE" id="PS51257">
    <property type="entry name" value="PROKAR_LIPOPROTEIN"/>
    <property type="match status" value="1"/>
</dbReference>
<dbReference type="PANTHER" id="PTHR35271:SF1">
    <property type="entry name" value="ABC TRANSPORTER, SUBSTRATE-BINDING LIPOPROTEIN"/>
    <property type="match status" value="1"/>
</dbReference>
<dbReference type="SUPFAM" id="SSF53822">
    <property type="entry name" value="Periplasmic binding protein-like I"/>
    <property type="match status" value="1"/>
</dbReference>
<reference evidence="2" key="1">
    <citation type="journal article" date="2019" name="Int. J. Syst. Evol. Microbiol.">
        <title>The Global Catalogue of Microorganisms (GCM) 10K type strain sequencing project: providing services to taxonomists for standard genome sequencing and annotation.</title>
        <authorList>
            <consortium name="The Broad Institute Genomics Platform"/>
            <consortium name="The Broad Institute Genome Sequencing Center for Infectious Disease"/>
            <person name="Wu L."/>
            <person name="Ma J."/>
        </authorList>
    </citation>
    <scope>NUCLEOTIDE SEQUENCE [LARGE SCALE GENOMIC DNA]</scope>
    <source>
        <strain evidence="2">JCM 1405</strain>
    </source>
</reference>
<protein>
    <submittedName>
        <fullName evidence="1">ABC transporter substrate-binding protein</fullName>
    </submittedName>
</protein>
<dbReference type="PANTHER" id="PTHR35271">
    <property type="entry name" value="ABC TRANSPORTER, SUBSTRATE-BINDING LIPOPROTEIN-RELATED"/>
    <property type="match status" value="1"/>
</dbReference>
<dbReference type="RefSeq" id="WP_343771014.1">
    <property type="nucleotide sequence ID" value="NZ_BAAACF010000006.1"/>
</dbReference>
<dbReference type="InterPro" id="IPR007487">
    <property type="entry name" value="ABC_transpt-TYRBP-like"/>
</dbReference>
<dbReference type="Proteomes" id="UP001500339">
    <property type="component" value="Unassembled WGS sequence"/>
</dbReference>
<proteinExistence type="predicted"/>
<dbReference type="EMBL" id="BAAACF010000006">
    <property type="protein sequence ID" value="GAA0729779.1"/>
    <property type="molecule type" value="Genomic_DNA"/>
</dbReference>
<evidence type="ECO:0000313" key="1">
    <source>
        <dbReference type="EMBL" id="GAA0729779.1"/>
    </source>
</evidence>
<sequence>MISKRILKVLVTGVIMGTVILGGCGKTATTSNDKKVSKIGITQIIEHESLDAARKGFIDALEKNGYKDGENIQIDFKNAQGDMPVAQTIAQGFVSDKKDLILAIATPTAQAAYNATKDIPILITAVTDPVKAGLIKSVEKSGTNVAGTTDAAPIDKQFELLKKLVPNAKKVGILYNTSEVNSEAEVERAKKIAPEYGLEIITKGVTNVNEITQALDALNDKIDVLYAPADNVVASSMPIITAKCTEKNIPIIGAVVAEVEGGALATEGIDYYKLGYQTGENAVEILKGKNPKDMAVTTLQDTELVINMDMANKLKINIPEDLIKKAKIIGGSK</sequence>